<evidence type="ECO:0000313" key="5">
    <source>
        <dbReference type="EMBL" id="RKE04436.1"/>
    </source>
</evidence>
<keyword evidence="6" id="KW-1185">Reference proteome</keyword>
<dbReference type="Pfam" id="PF00717">
    <property type="entry name" value="Peptidase_S24"/>
    <property type="match status" value="1"/>
</dbReference>
<evidence type="ECO:0000256" key="2">
    <source>
        <dbReference type="ARBA" id="ARBA00023125"/>
    </source>
</evidence>
<dbReference type="InterPro" id="IPR010982">
    <property type="entry name" value="Lambda_DNA-bd_dom_sf"/>
</dbReference>
<dbReference type="Gene3D" id="1.10.260.40">
    <property type="entry name" value="lambda repressor-like DNA-binding domains"/>
    <property type="match status" value="1"/>
</dbReference>
<dbReference type="Proteomes" id="UP000284531">
    <property type="component" value="Unassembled WGS sequence"/>
</dbReference>
<keyword evidence="3" id="KW-0804">Transcription</keyword>
<evidence type="ECO:0000313" key="6">
    <source>
        <dbReference type="Proteomes" id="UP000284531"/>
    </source>
</evidence>
<dbReference type="EMBL" id="RAPQ01000008">
    <property type="protein sequence ID" value="RKE04436.1"/>
    <property type="molecule type" value="Genomic_DNA"/>
</dbReference>
<dbReference type="RefSeq" id="WP_120239212.1">
    <property type="nucleotide sequence ID" value="NZ_RAPQ01000008.1"/>
</dbReference>
<gene>
    <name evidence="5" type="ORF">BXY64_1456</name>
</gene>
<proteinExistence type="predicted"/>
<keyword evidence="1" id="KW-0805">Transcription regulation</keyword>
<protein>
    <submittedName>
        <fullName evidence="5">Phage repressor protein C with HTH and peptisase S24 domain</fullName>
    </submittedName>
</protein>
<dbReference type="PANTHER" id="PTHR40661">
    <property type="match status" value="1"/>
</dbReference>
<dbReference type="Gene3D" id="2.10.109.10">
    <property type="entry name" value="Umud Fragment, subunit A"/>
    <property type="match status" value="1"/>
</dbReference>
<evidence type="ECO:0000259" key="4">
    <source>
        <dbReference type="PROSITE" id="PS50943"/>
    </source>
</evidence>
<accession>A0A419X9X0</accession>
<evidence type="ECO:0000256" key="1">
    <source>
        <dbReference type="ARBA" id="ARBA00023015"/>
    </source>
</evidence>
<organism evidence="5 6">
    <name type="scientific">Marinifilum flexuosum</name>
    <dbReference type="NCBI Taxonomy" id="1117708"/>
    <lineage>
        <taxon>Bacteria</taxon>
        <taxon>Pseudomonadati</taxon>
        <taxon>Bacteroidota</taxon>
        <taxon>Bacteroidia</taxon>
        <taxon>Marinilabiliales</taxon>
        <taxon>Marinifilaceae</taxon>
    </lineage>
</organism>
<feature type="domain" description="HTH cro/C1-type" evidence="4">
    <location>
        <begin position="21"/>
        <end position="62"/>
    </location>
</feature>
<comment type="caution">
    <text evidence="5">The sequence shown here is derived from an EMBL/GenBank/DDBJ whole genome shotgun (WGS) entry which is preliminary data.</text>
</comment>
<dbReference type="SUPFAM" id="SSF51306">
    <property type="entry name" value="LexA/Signal peptidase"/>
    <property type="match status" value="1"/>
</dbReference>
<dbReference type="InterPro" id="IPR039418">
    <property type="entry name" value="LexA-like"/>
</dbReference>
<dbReference type="CDD" id="cd06529">
    <property type="entry name" value="S24_LexA-like"/>
    <property type="match status" value="1"/>
</dbReference>
<sequence length="219" mass="24741">MSNISERIKELVSYFCDGNNSKFAVKVGTSEANIRNYIAGRQPKFEVLSSIANHFEINYEWLLTGKGDMLQADLSIDSDEIQPCETHALTIPLYNSEASAGIGQLQLSNEYVIDSLSVPFAREDDIALTIVGDSMTPAMQSGDIAVVRNMPNWRDYLDYGNIFIVVTENEVYCKVIAKNEDKDIFTLKSYNANYSEFEIPKKFIRQVYKVIGIVSQRSY</sequence>
<dbReference type="InterPro" id="IPR036286">
    <property type="entry name" value="LexA/Signal_pep-like_sf"/>
</dbReference>
<dbReference type="GO" id="GO:0003677">
    <property type="term" value="F:DNA binding"/>
    <property type="evidence" value="ECO:0007669"/>
    <property type="project" value="UniProtKB-KW"/>
</dbReference>
<dbReference type="OrthoDB" id="796548at2"/>
<dbReference type="PROSITE" id="PS50943">
    <property type="entry name" value="HTH_CROC1"/>
    <property type="match status" value="1"/>
</dbReference>
<dbReference type="InterPro" id="IPR015927">
    <property type="entry name" value="Peptidase_S24_S26A/B/C"/>
</dbReference>
<dbReference type="PANTHER" id="PTHR40661:SF1">
    <property type="entry name" value="HTH CRO_C1-TYPE DOMAIN-CONTAINING PROTEIN"/>
    <property type="match status" value="1"/>
</dbReference>
<evidence type="ECO:0000256" key="3">
    <source>
        <dbReference type="ARBA" id="ARBA00023163"/>
    </source>
</evidence>
<dbReference type="SUPFAM" id="SSF47413">
    <property type="entry name" value="lambda repressor-like DNA-binding domains"/>
    <property type="match status" value="1"/>
</dbReference>
<dbReference type="AlphaFoldDB" id="A0A419X9X0"/>
<name>A0A419X9X0_9BACT</name>
<keyword evidence="2" id="KW-0238">DNA-binding</keyword>
<dbReference type="InterPro" id="IPR001387">
    <property type="entry name" value="Cro/C1-type_HTH"/>
</dbReference>
<reference evidence="5 6" key="1">
    <citation type="submission" date="2018-09" db="EMBL/GenBank/DDBJ databases">
        <title>Genomic Encyclopedia of Archaeal and Bacterial Type Strains, Phase II (KMG-II): from individual species to whole genera.</title>
        <authorList>
            <person name="Goeker M."/>
        </authorList>
    </citation>
    <scope>NUCLEOTIDE SEQUENCE [LARGE SCALE GENOMIC DNA]</scope>
    <source>
        <strain evidence="5 6">DSM 21950</strain>
    </source>
</reference>